<keyword evidence="2" id="KW-0732">Signal</keyword>
<dbReference type="Pfam" id="PF00041">
    <property type="entry name" value="fn3"/>
    <property type="match status" value="1"/>
</dbReference>
<proteinExistence type="predicted"/>
<reference evidence="4" key="1">
    <citation type="submission" date="2022-10" db="EMBL/GenBank/DDBJ databases">
        <title>Novel sulphate-reducing endosymbionts in the free-living metamonad Anaeramoeba.</title>
        <authorList>
            <person name="Jerlstrom-Hultqvist J."/>
            <person name="Cepicka I."/>
            <person name="Gallot-Lavallee L."/>
            <person name="Salas-Leiva D."/>
            <person name="Curtis B.A."/>
            <person name="Zahonova K."/>
            <person name="Pipaliya S."/>
            <person name="Dacks J."/>
            <person name="Roger A.J."/>
        </authorList>
    </citation>
    <scope>NUCLEOTIDE SEQUENCE</scope>
    <source>
        <strain evidence="4">BMAN</strain>
    </source>
</reference>
<feature type="domain" description="Fibronectin type-III" evidence="3">
    <location>
        <begin position="1333"/>
        <end position="1432"/>
    </location>
</feature>
<feature type="transmembrane region" description="Helical" evidence="1">
    <location>
        <begin position="902"/>
        <end position="919"/>
    </location>
</feature>
<name>A0A9Q0LJT6_ANAIG</name>
<dbReference type="EMBL" id="JAPDFW010000072">
    <property type="protein sequence ID" value="KAJ5073729.1"/>
    <property type="molecule type" value="Genomic_DNA"/>
</dbReference>
<feature type="signal peptide" evidence="2">
    <location>
        <begin position="1"/>
        <end position="18"/>
    </location>
</feature>
<dbReference type="PANTHER" id="PTHR36220:SF1">
    <property type="entry name" value="GAMMA TUBULIN COMPLEX COMPONENT C-TERMINAL DOMAIN-CONTAINING PROTEIN"/>
    <property type="match status" value="1"/>
</dbReference>
<sequence length="1771" mass="194985">MNTSILFIFAILILSINSEEISNLKETDPSSTYSGYMWKLKESTLTSGGSSISSWYNVVAVAVPDSDHILLYGYDGGYTWHNYYTLTPPSYVVNFGASVSMTPGSLASGTDGYCTSYGYGDGAYVCHICAVVCMHGEGGLFTYCHWILQASVGQFTTIVSISDDVLAVGVPGANQVLIYTYYGTWDLNTTLTRTSSSFGHTVAVSGMVVVVGDENKVLIYRYNGTKWNSEAILNGTEDSSGFGDIIAISGNYLFIGLPLSNQTLMYKYNGSFWNLDDTLNGTYGSAFGSSISVSSSYLAIGAPGSKEVFVYRLIGTKWILETVLTSLYYLFGSNVSVSQDYLSIKNSGYGTNQVFVYLRSPIPQGLIFNCTSLFSYFQCYWNQSEFPDLNYQIDYGFGWIDIQSPIQDGLVYYQQFNSSIYPNITGNEYYSIQIKGCNPISLQCGDPSLAYNLTTRIDSVQNLSLNPTNNSINVTWNFPNVQIIDGIPHLDHYKLSYFNSSQQFPTSIILVDNSSTSQILTDLGCETSYNVSIFACRTESCVGYDIGDTAKSAISTIFSQISNISCSILNVFDVNCSWESPFNCSIPLYYNFTYQANSQNDSGIYQQNLTIQNFTAQFPNQEYQINISACDSNNICGEIKTITIITDKLPSPSIYSSFSKIEEIELNFTKISKAQNYLISIDNETNWENFTTINSNGNEIIGIKSGLSGNIEYEVSIRACFDLNCENEFLGLISSSISIIPKLGNITSLICSSLINGFECNWDSLNLTEGLKGYSFNYNSTSICLSNSTTNYSNSNLNGGETYEISIYSSANENCSFNQYSGIPSSTLITTKFPSKSTSKSTSTTTIAVGVVVSVVVISLGIGLFFWIRKKTRIKKMVKETEKELQKTGGIQLYKIIKKTKMNTSILFIFAILILSINSEEISNLKETDPSYTYSGYMWKFIQSASSPSSSSISSWNNVVAVAVPDSDHILLYGYDGGYTWGSLASGTDGYCYSTGYGDGAYVCYICAVVCDSGGAGPFTDCHWILQASEGQFTTIVSISDDVLAVGVPGANQVLIYTYYGTWNLNTTLTRTSSSFGHTVAVSGMVVVVGDENQVLIYRYNGTKWNSEAILNGTEGSSGFGDVIAISGNYLFIGLPLSNQTLIYKYNGSFWNLDDTLNGTYGSAFGSSISVSSSFLVIGAPGSKEVFVYRLIGTKWILETVLTSSYPVFGNNVSVSENYIGIKTSGYGSQVFLYARSPIPQGLIFNCTGLFSYFQCYWNQSEFPDLNYQIDYGFGWIDIQSPIQDGLVYYQQFNSSIYPNITGNEYYSIQIKGCNPISLQCGDPSLAYNLTTRIDSVQNLSLNPTNNSINVTWNVPNVQIIDGIPHLDHYRIYYFNSSQQFPTSIISVDNSSTSQILTDLGCETSYNVSIFACRTESCGGYDIGDIARSAISTIFSQISNISCSILNVFDVNCSWESPFNCSIPLYYNFTYQANSQNDSGNYQQNLTIQNFTAQFPNQEYQINISACDSNNICGEIKTITIITDKLPSPSIYSSFSKIEEIELNFTKISKAQNYLISIDNETNWENFTTINSNGNEIIGIKSELSGNIEYEVSIRACFDLNCENEFLGLISSSISIIPKLGNITSLICSSLINGFECNWNSLNLTEGLKGYSFSYNSTSICLSNSTTNYSNSNLNGGETYEISIYSSANENCSFNQYSGIPSSTLITTKFPSKSTSKSTSTTTIAVGVVVSVVVISLGIGLFFWIRKKTRIKKMVKETEKELQQTGVIQVF</sequence>
<keyword evidence="1" id="KW-1133">Transmembrane helix</keyword>
<keyword evidence="1" id="KW-0472">Membrane</keyword>
<comment type="caution">
    <text evidence="4">The sequence shown here is derived from an EMBL/GenBank/DDBJ whole genome shotgun (WGS) entry which is preliminary data.</text>
</comment>
<feature type="chain" id="PRO_5040242913" description="Fibronectin type-III domain-containing protein" evidence="2">
    <location>
        <begin position="19"/>
        <end position="1771"/>
    </location>
</feature>
<accession>A0A9Q0LJT6</accession>
<feature type="transmembrane region" description="Helical" evidence="1">
    <location>
        <begin position="847"/>
        <end position="868"/>
    </location>
</feature>
<feature type="domain" description="Fibronectin type-III" evidence="3">
    <location>
        <begin position="456"/>
        <end position="560"/>
    </location>
</feature>
<dbReference type="PROSITE" id="PS50853">
    <property type="entry name" value="FN3"/>
    <property type="match status" value="2"/>
</dbReference>
<keyword evidence="5" id="KW-1185">Reference proteome</keyword>
<evidence type="ECO:0000313" key="4">
    <source>
        <dbReference type="EMBL" id="KAJ5073729.1"/>
    </source>
</evidence>
<keyword evidence="1" id="KW-0812">Transmembrane</keyword>
<evidence type="ECO:0000256" key="1">
    <source>
        <dbReference type="SAM" id="Phobius"/>
    </source>
</evidence>
<dbReference type="InterPro" id="IPR036116">
    <property type="entry name" value="FN3_sf"/>
</dbReference>
<protein>
    <recommendedName>
        <fullName evidence="3">Fibronectin type-III domain-containing protein</fullName>
    </recommendedName>
</protein>
<gene>
    <name evidence="4" type="ORF">M0811_08293</name>
</gene>
<organism evidence="4 5">
    <name type="scientific">Anaeramoeba ignava</name>
    <name type="common">Anaerobic marine amoeba</name>
    <dbReference type="NCBI Taxonomy" id="1746090"/>
    <lineage>
        <taxon>Eukaryota</taxon>
        <taxon>Metamonada</taxon>
        <taxon>Anaeramoebidae</taxon>
        <taxon>Anaeramoeba</taxon>
    </lineage>
</organism>
<dbReference type="PANTHER" id="PTHR36220">
    <property type="entry name" value="UNNAMED PRODUCT"/>
    <property type="match status" value="1"/>
</dbReference>
<feature type="transmembrane region" description="Helical" evidence="1">
    <location>
        <begin position="1724"/>
        <end position="1745"/>
    </location>
</feature>
<evidence type="ECO:0000256" key="2">
    <source>
        <dbReference type="SAM" id="SignalP"/>
    </source>
</evidence>
<dbReference type="CDD" id="cd00063">
    <property type="entry name" value="FN3"/>
    <property type="match status" value="2"/>
</dbReference>
<evidence type="ECO:0000313" key="5">
    <source>
        <dbReference type="Proteomes" id="UP001149090"/>
    </source>
</evidence>
<dbReference type="SMART" id="SM00060">
    <property type="entry name" value="FN3"/>
    <property type="match status" value="2"/>
</dbReference>
<dbReference type="Proteomes" id="UP001149090">
    <property type="component" value="Unassembled WGS sequence"/>
</dbReference>
<evidence type="ECO:0000259" key="3">
    <source>
        <dbReference type="PROSITE" id="PS50853"/>
    </source>
</evidence>
<dbReference type="Gene3D" id="2.60.40.10">
    <property type="entry name" value="Immunoglobulins"/>
    <property type="match status" value="2"/>
</dbReference>
<dbReference type="InterPro" id="IPR013783">
    <property type="entry name" value="Ig-like_fold"/>
</dbReference>
<dbReference type="InterPro" id="IPR003961">
    <property type="entry name" value="FN3_dom"/>
</dbReference>
<dbReference type="SUPFAM" id="SSF49265">
    <property type="entry name" value="Fibronectin type III"/>
    <property type="match status" value="3"/>
</dbReference>